<dbReference type="PROSITE" id="PS52016">
    <property type="entry name" value="TONB_DEPENDENT_REC_3"/>
    <property type="match status" value="1"/>
</dbReference>
<accession>A0A411HP76</accession>
<gene>
    <name evidence="16" type="ORF">ELE36_18985</name>
</gene>
<feature type="domain" description="TonB-dependent receptor plug" evidence="15">
    <location>
        <begin position="60"/>
        <end position="166"/>
    </location>
</feature>
<dbReference type="GO" id="GO:0009279">
    <property type="term" value="C:cell outer membrane"/>
    <property type="evidence" value="ECO:0007669"/>
    <property type="project" value="UniProtKB-SubCell"/>
</dbReference>
<keyword evidence="3 11" id="KW-1134">Transmembrane beta strand</keyword>
<proteinExistence type="inferred from homology"/>
<dbReference type="Proteomes" id="UP000291562">
    <property type="component" value="Chromosome"/>
</dbReference>
<name>A0A411HP76_9GAMM</name>
<dbReference type="InterPro" id="IPR036942">
    <property type="entry name" value="Beta-barrel_TonB_sf"/>
</dbReference>
<evidence type="ECO:0000256" key="6">
    <source>
        <dbReference type="ARBA" id="ARBA00023004"/>
    </source>
</evidence>
<evidence type="ECO:0000256" key="3">
    <source>
        <dbReference type="ARBA" id="ARBA00022452"/>
    </source>
</evidence>
<dbReference type="Gene3D" id="2.40.170.20">
    <property type="entry name" value="TonB-dependent receptor, beta-barrel domain"/>
    <property type="match status" value="1"/>
</dbReference>
<evidence type="ECO:0000256" key="11">
    <source>
        <dbReference type="PROSITE-ProRule" id="PRU01360"/>
    </source>
</evidence>
<protein>
    <submittedName>
        <fullName evidence="16">TonB-dependent receptor</fullName>
    </submittedName>
</protein>
<evidence type="ECO:0000256" key="9">
    <source>
        <dbReference type="ARBA" id="ARBA00023136"/>
    </source>
</evidence>
<keyword evidence="9 11" id="KW-0472">Membrane</keyword>
<evidence type="ECO:0000259" key="14">
    <source>
        <dbReference type="Pfam" id="PF00593"/>
    </source>
</evidence>
<sequence>MNLITMRSFTCSLGFAVLVLPLGVGHAQTAAAQSDTETKTQDANVLSTVTVTAERRDEPLQTTPVSATVLSGDDLAKMGVNVVDQLQFATPSATVNNFGQGLDFNIRGIGKAEHNTQTTTGVITYRDGVATFPGYFTEEPYYDIATVQILRGPQSTFGGQNATGGAVFVTSNDPVIGEGYRGYITGQLGNYSDVALQGAMNIPISDTLAARVAFNGDNRDSFWDISGPYTGSDARQRSQSARISLLWQPTTALSVLFKTDYNHLDMGAYPADPATASNDPFRITANADLKALDEFSRSVLKIDYEFSNGVKFRSVSGYQDGTTAYRADLDGTSAPISIFRDLVDETIYSQEFDLISPSSGKFSWVLGLYGQTDTYDFPAGEFVIGVPGGTPASEYTLQGKNPKHAAAVFGQVGYELTDRLKLEVEGRYSQNRTSNDVSVVQYGLPLLDTQTAKFSNFSGKVALNWTLSEQDFLYAFVATGSRPGGLNVPVGLGIPAPFDAEKVVTLEAGWKANWLGDHLRTQFSVFHNNYKNFQVTVGYPDFPVFGIELNDPNATTISGLEGQMQAVFGPWSIDGGFGWMHSKLGRFYANDPRIVGSAPCDPANGPSSANCINLDGRQQTYAPNLTVNFGVQREFRVGSDIITPRLNYAHIAGQWATLFENETLGDRLGSRNILGGQISWLHGDLITTLYGTNLTDQHYVAALNSGLRFVGAPRQVGVRITKMF</sequence>
<dbReference type="InterPro" id="IPR000531">
    <property type="entry name" value="Beta-barrel_TonB"/>
</dbReference>
<keyword evidence="8 12" id="KW-0798">TonB box</keyword>
<evidence type="ECO:0000313" key="16">
    <source>
        <dbReference type="EMBL" id="QBB72285.1"/>
    </source>
</evidence>
<reference evidence="16 17" key="1">
    <citation type="submission" date="2019-01" db="EMBL/GenBank/DDBJ databases">
        <title>Pseudolysobacter antarctica gen. nov., sp. nov., isolated from Fildes Peninsula, Antarctica.</title>
        <authorList>
            <person name="Wei Z."/>
            <person name="Peng F."/>
        </authorList>
    </citation>
    <scope>NUCLEOTIDE SEQUENCE [LARGE SCALE GENOMIC DNA]</scope>
    <source>
        <strain evidence="16 17">AQ6-296</strain>
    </source>
</reference>
<keyword evidence="2 11" id="KW-0813">Transport</keyword>
<feature type="domain" description="TonB-dependent receptor-like beta-barrel" evidence="14">
    <location>
        <begin position="279"/>
        <end position="680"/>
    </location>
</feature>
<keyword evidence="17" id="KW-1185">Reference proteome</keyword>
<evidence type="ECO:0000256" key="5">
    <source>
        <dbReference type="ARBA" id="ARBA00022692"/>
    </source>
</evidence>
<dbReference type="InterPro" id="IPR012910">
    <property type="entry name" value="Plug_dom"/>
</dbReference>
<evidence type="ECO:0000256" key="10">
    <source>
        <dbReference type="ARBA" id="ARBA00023237"/>
    </source>
</evidence>
<dbReference type="Pfam" id="PF07715">
    <property type="entry name" value="Plug"/>
    <property type="match status" value="1"/>
</dbReference>
<dbReference type="OrthoDB" id="127311at2"/>
<evidence type="ECO:0000259" key="15">
    <source>
        <dbReference type="Pfam" id="PF07715"/>
    </source>
</evidence>
<evidence type="ECO:0000256" key="1">
    <source>
        <dbReference type="ARBA" id="ARBA00004571"/>
    </source>
</evidence>
<dbReference type="EMBL" id="CP035704">
    <property type="protein sequence ID" value="QBB72285.1"/>
    <property type="molecule type" value="Genomic_DNA"/>
</dbReference>
<evidence type="ECO:0000256" key="13">
    <source>
        <dbReference type="SAM" id="SignalP"/>
    </source>
</evidence>
<evidence type="ECO:0000313" key="17">
    <source>
        <dbReference type="Proteomes" id="UP000291562"/>
    </source>
</evidence>
<keyword evidence="13" id="KW-0732">Signal</keyword>
<dbReference type="SUPFAM" id="SSF56935">
    <property type="entry name" value="Porins"/>
    <property type="match status" value="1"/>
</dbReference>
<evidence type="ECO:0000256" key="8">
    <source>
        <dbReference type="ARBA" id="ARBA00023077"/>
    </source>
</evidence>
<feature type="chain" id="PRO_5019282910" evidence="13">
    <location>
        <begin position="33"/>
        <end position="724"/>
    </location>
</feature>
<comment type="similarity">
    <text evidence="11 12">Belongs to the TonB-dependent receptor family.</text>
</comment>
<dbReference type="AlphaFoldDB" id="A0A411HP76"/>
<feature type="signal peptide" evidence="13">
    <location>
        <begin position="1"/>
        <end position="32"/>
    </location>
</feature>
<evidence type="ECO:0000256" key="12">
    <source>
        <dbReference type="RuleBase" id="RU003357"/>
    </source>
</evidence>
<keyword evidence="5 11" id="KW-0812">Transmembrane</keyword>
<organism evidence="16 17">
    <name type="scientific">Pseudolysobacter antarcticus</name>
    <dbReference type="NCBI Taxonomy" id="2511995"/>
    <lineage>
        <taxon>Bacteria</taxon>
        <taxon>Pseudomonadati</taxon>
        <taxon>Pseudomonadota</taxon>
        <taxon>Gammaproteobacteria</taxon>
        <taxon>Lysobacterales</taxon>
        <taxon>Rhodanobacteraceae</taxon>
        <taxon>Pseudolysobacter</taxon>
    </lineage>
</organism>
<dbReference type="KEGG" id="xbc:ELE36_18985"/>
<keyword evidence="10 11" id="KW-0998">Cell outer membrane</keyword>
<dbReference type="PANTHER" id="PTHR32552">
    <property type="entry name" value="FERRICHROME IRON RECEPTOR-RELATED"/>
    <property type="match status" value="1"/>
</dbReference>
<keyword evidence="6" id="KW-0408">Iron</keyword>
<keyword evidence="7" id="KW-0406">Ion transport</keyword>
<dbReference type="RefSeq" id="WP_129836108.1">
    <property type="nucleotide sequence ID" value="NZ_CP035704.1"/>
</dbReference>
<evidence type="ECO:0000256" key="2">
    <source>
        <dbReference type="ARBA" id="ARBA00022448"/>
    </source>
</evidence>
<dbReference type="PANTHER" id="PTHR32552:SF81">
    <property type="entry name" value="TONB-DEPENDENT OUTER MEMBRANE RECEPTOR"/>
    <property type="match status" value="1"/>
</dbReference>
<keyword evidence="4" id="KW-0410">Iron transport</keyword>
<keyword evidence="16" id="KW-0675">Receptor</keyword>
<dbReference type="Pfam" id="PF00593">
    <property type="entry name" value="TonB_dep_Rec_b-barrel"/>
    <property type="match status" value="1"/>
</dbReference>
<comment type="subcellular location">
    <subcellularLocation>
        <location evidence="1 11">Cell outer membrane</location>
        <topology evidence="1 11">Multi-pass membrane protein</topology>
    </subcellularLocation>
</comment>
<evidence type="ECO:0000256" key="7">
    <source>
        <dbReference type="ARBA" id="ARBA00023065"/>
    </source>
</evidence>
<evidence type="ECO:0000256" key="4">
    <source>
        <dbReference type="ARBA" id="ARBA00022496"/>
    </source>
</evidence>
<dbReference type="InterPro" id="IPR039426">
    <property type="entry name" value="TonB-dep_rcpt-like"/>
</dbReference>
<dbReference type="GO" id="GO:0006826">
    <property type="term" value="P:iron ion transport"/>
    <property type="evidence" value="ECO:0007669"/>
    <property type="project" value="UniProtKB-KW"/>
</dbReference>